<keyword evidence="1" id="KW-0446">Lipid-binding</keyword>
<protein>
    <recommendedName>
        <fullName evidence="2">Lipocalin/cytosolic fatty-acid binding domain-containing protein</fullName>
    </recommendedName>
</protein>
<dbReference type="InterPro" id="IPR012674">
    <property type="entry name" value="Calycin"/>
</dbReference>
<dbReference type="InterPro" id="IPR000566">
    <property type="entry name" value="Lipocln_cytosolic_FA-bd_dom"/>
</dbReference>
<dbReference type="PANTHER" id="PTHR11873">
    <property type="entry name" value="RETINOL-BINDING PROTEIN 4"/>
    <property type="match status" value="1"/>
</dbReference>
<dbReference type="GO" id="GO:0005501">
    <property type="term" value="F:retinoid binding"/>
    <property type="evidence" value="ECO:0007669"/>
    <property type="project" value="InterPro"/>
</dbReference>
<reference evidence="3 4" key="1">
    <citation type="submission" date="2024-02" db="EMBL/GenBank/DDBJ databases">
        <title>Chromosome-scale genome assembly of the rough periwinkle Littorina saxatilis.</title>
        <authorList>
            <person name="De Jode A."/>
            <person name="Faria R."/>
            <person name="Formenti G."/>
            <person name="Sims Y."/>
            <person name="Smith T.P."/>
            <person name="Tracey A."/>
            <person name="Wood J.M.D."/>
            <person name="Zagrodzka Z.B."/>
            <person name="Johannesson K."/>
            <person name="Butlin R.K."/>
            <person name="Leder E.H."/>
        </authorList>
    </citation>
    <scope>NUCLEOTIDE SEQUENCE [LARGE SCALE GENOMIC DNA]</scope>
    <source>
        <strain evidence="3">Snail1</strain>
        <tissue evidence="3">Muscle</tissue>
    </source>
</reference>
<dbReference type="AlphaFoldDB" id="A0AAN9BDU2"/>
<evidence type="ECO:0000256" key="1">
    <source>
        <dbReference type="ARBA" id="ARBA00023121"/>
    </source>
</evidence>
<accession>A0AAN9BDU2</accession>
<feature type="domain" description="Lipocalin/cytosolic fatty-acid binding" evidence="2">
    <location>
        <begin position="113"/>
        <end position="206"/>
    </location>
</feature>
<comment type="caution">
    <text evidence="3">The sequence shown here is derived from an EMBL/GenBank/DDBJ whole genome shotgun (WGS) entry which is preliminary data.</text>
</comment>
<organism evidence="3 4">
    <name type="scientific">Littorina saxatilis</name>
    <dbReference type="NCBI Taxonomy" id="31220"/>
    <lineage>
        <taxon>Eukaryota</taxon>
        <taxon>Metazoa</taxon>
        <taxon>Spiralia</taxon>
        <taxon>Lophotrochozoa</taxon>
        <taxon>Mollusca</taxon>
        <taxon>Gastropoda</taxon>
        <taxon>Caenogastropoda</taxon>
        <taxon>Littorinimorpha</taxon>
        <taxon>Littorinoidea</taxon>
        <taxon>Littorinidae</taxon>
        <taxon>Littorina</taxon>
    </lineage>
</organism>
<dbReference type="Proteomes" id="UP001374579">
    <property type="component" value="Unassembled WGS sequence"/>
</dbReference>
<dbReference type="EMBL" id="JBAMIC010000008">
    <property type="protein sequence ID" value="KAK7104261.1"/>
    <property type="molecule type" value="Genomic_DNA"/>
</dbReference>
<sequence>MFYICHGDVTQQQLCTRATALLAGRQFNVTAARNWLNSVSTSLPCFTGAPIVVQEGAECPLKPFWNIPGRDCDVRSFPVQGNFDLNKYIAKTWYEMTWLAPEYIDPIYYYQDYQHEYEMQPNNSIIVRVSGRNEKKECFFENVSLTTTSTPGKLTWHDVSADVPYNVIQTDYDHYAMVFGCYNMTSSGMCKKARGWLWSRGKTLDRRYRLAAHSKMQDLCLNPAAFFPTEHKNECVRDTGGSTSLRALVVLTAAMLIFVVSLTT</sequence>
<evidence type="ECO:0000313" key="4">
    <source>
        <dbReference type="Proteomes" id="UP001374579"/>
    </source>
</evidence>
<evidence type="ECO:0000313" key="3">
    <source>
        <dbReference type="EMBL" id="KAK7104261.1"/>
    </source>
</evidence>
<dbReference type="Pfam" id="PF00061">
    <property type="entry name" value="Lipocalin"/>
    <property type="match status" value="1"/>
</dbReference>
<dbReference type="GO" id="GO:0034632">
    <property type="term" value="F:retinol transmembrane transporter activity"/>
    <property type="evidence" value="ECO:0007669"/>
    <property type="project" value="InterPro"/>
</dbReference>
<keyword evidence="4" id="KW-1185">Reference proteome</keyword>
<dbReference type="InterPro" id="IPR002449">
    <property type="entry name" value="Retinol-bd/Purpurin"/>
</dbReference>
<name>A0AAN9BDU2_9CAEN</name>
<proteinExistence type="predicted"/>
<dbReference type="PANTHER" id="PTHR11873:SF0">
    <property type="entry name" value="LIPOCALIN-RELATED PROTEIN"/>
    <property type="match status" value="1"/>
</dbReference>
<dbReference type="SUPFAM" id="SSF50814">
    <property type="entry name" value="Lipocalins"/>
    <property type="match status" value="1"/>
</dbReference>
<dbReference type="Gene3D" id="2.40.128.20">
    <property type="match status" value="1"/>
</dbReference>
<dbReference type="GO" id="GO:0005615">
    <property type="term" value="C:extracellular space"/>
    <property type="evidence" value="ECO:0007669"/>
    <property type="project" value="UniProtKB-ARBA"/>
</dbReference>
<gene>
    <name evidence="3" type="ORF">V1264_019011</name>
</gene>
<evidence type="ECO:0000259" key="2">
    <source>
        <dbReference type="Pfam" id="PF00061"/>
    </source>
</evidence>